<dbReference type="Gene3D" id="3.10.129.10">
    <property type="entry name" value="Hotdog Thioesterase"/>
    <property type="match status" value="1"/>
</dbReference>
<comment type="caution">
    <text evidence="3">The sequence shown here is derived from an EMBL/GenBank/DDBJ whole genome shotgun (WGS) entry which is preliminary data.</text>
</comment>
<organism evidence="3 4">
    <name type="scientific">Seminavis robusta</name>
    <dbReference type="NCBI Taxonomy" id="568900"/>
    <lineage>
        <taxon>Eukaryota</taxon>
        <taxon>Sar</taxon>
        <taxon>Stramenopiles</taxon>
        <taxon>Ochrophyta</taxon>
        <taxon>Bacillariophyta</taxon>
        <taxon>Bacillariophyceae</taxon>
        <taxon>Bacillariophycidae</taxon>
        <taxon>Naviculales</taxon>
        <taxon>Naviculaceae</taxon>
        <taxon>Seminavis</taxon>
    </lineage>
</organism>
<protein>
    <submittedName>
        <fullName evidence="3">Thioesterase domain</fullName>
    </submittedName>
</protein>
<keyword evidence="1" id="KW-0472">Membrane</keyword>
<evidence type="ECO:0000259" key="2">
    <source>
        <dbReference type="Pfam" id="PF09500"/>
    </source>
</evidence>
<dbReference type="AlphaFoldDB" id="A0A9N8DES6"/>
<feature type="domain" description="Thioesterase putative" evidence="2">
    <location>
        <begin position="57"/>
        <end position="198"/>
    </location>
</feature>
<dbReference type="SUPFAM" id="SSF54637">
    <property type="entry name" value="Thioesterase/thiol ester dehydrase-isomerase"/>
    <property type="match status" value="1"/>
</dbReference>
<name>A0A9N8DES6_9STRA</name>
<feature type="transmembrane region" description="Helical" evidence="1">
    <location>
        <begin position="12"/>
        <end position="31"/>
    </location>
</feature>
<dbReference type="Pfam" id="PF09500">
    <property type="entry name" value="YiiD_C"/>
    <property type="match status" value="1"/>
</dbReference>
<sequence>MVTATSSASTTTTSLLIFLGVAAVTSFLAIASEAKKQESKTLHRGVGRKLSEVEKYVSTSIHVNMPPARRMGITVDQVILRSDEQEGFVSLSMPIRGNTNVHGSAFAGSLYSVCVLSAWYTLVIHLRDTWDEELLNQCTVVVQSAEINYKRPVWNTDDNEFIIATSFLPTKDDAWKAFVKNLEETRKTTCNISGEIKIVGRKPATTVKAVEFKALLCVMLPKLPGE</sequence>
<dbReference type="Proteomes" id="UP001153069">
    <property type="component" value="Unassembled WGS sequence"/>
</dbReference>
<keyword evidence="1" id="KW-1133">Transmembrane helix</keyword>
<keyword evidence="4" id="KW-1185">Reference proteome</keyword>
<evidence type="ECO:0000313" key="3">
    <source>
        <dbReference type="EMBL" id="CAB9501354.1"/>
    </source>
</evidence>
<dbReference type="EMBL" id="CAICTM010000105">
    <property type="protein sequence ID" value="CAB9501354.1"/>
    <property type="molecule type" value="Genomic_DNA"/>
</dbReference>
<evidence type="ECO:0000256" key="1">
    <source>
        <dbReference type="SAM" id="Phobius"/>
    </source>
</evidence>
<gene>
    <name evidence="3" type="ORF">SEMRO_106_G053550.1</name>
</gene>
<dbReference type="OrthoDB" id="10612475at2759"/>
<proteinExistence type="predicted"/>
<dbReference type="InterPro" id="IPR029069">
    <property type="entry name" value="HotDog_dom_sf"/>
</dbReference>
<reference evidence="3" key="1">
    <citation type="submission" date="2020-06" db="EMBL/GenBank/DDBJ databases">
        <authorList>
            <consortium name="Plant Systems Biology data submission"/>
        </authorList>
    </citation>
    <scope>NUCLEOTIDE SEQUENCE</scope>
    <source>
        <strain evidence="3">D6</strain>
    </source>
</reference>
<accession>A0A9N8DES6</accession>
<keyword evidence="1" id="KW-0812">Transmembrane</keyword>
<evidence type="ECO:0000313" key="4">
    <source>
        <dbReference type="Proteomes" id="UP001153069"/>
    </source>
</evidence>
<dbReference type="InterPro" id="IPR012660">
    <property type="entry name" value="YiiD_C"/>
</dbReference>